<feature type="compositionally biased region" description="Basic and acidic residues" evidence="1">
    <location>
        <begin position="37"/>
        <end position="47"/>
    </location>
</feature>
<protein>
    <submittedName>
        <fullName evidence="2">Uncharacterized protein</fullName>
    </submittedName>
</protein>
<evidence type="ECO:0000256" key="1">
    <source>
        <dbReference type="SAM" id="MobiDB-lite"/>
    </source>
</evidence>
<feature type="region of interest" description="Disordered" evidence="1">
    <location>
        <begin position="1"/>
        <end position="50"/>
    </location>
</feature>
<comment type="caution">
    <text evidence="2">The sequence shown here is derived from an EMBL/GenBank/DDBJ whole genome shotgun (WGS) entry which is preliminary data.</text>
</comment>
<reference evidence="2" key="2">
    <citation type="submission" date="2020-11" db="EMBL/GenBank/DDBJ databases">
        <authorList>
            <person name="McCartney M.A."/>
            <person name="Auch B."/>
            <person name="Kono T."/>
            <person name="Mallez S."/>
            <person name="Becker A."/>
            <person name="Gohl D.M."/>
            <person name="Silverstein K.A.T."/>
            <person name="Koren S."/>
            <person name="Bechman K.B."/>
            <person name="Herman A."/>
            <person name="Abrahante J.E."/>
            <person name="Garbe J."/>
        </authorList>
    </citation>
    <scope>NUCLEOTIDE SEQUENCE</scope>
    <source>
        <strain evidence="2">Duluth1</strain>
        <tissue evidence="2">Whole animal</tissue>
    </source>
</reference>
<evidence type="ECO:0000313" key="2">
    <source>
        <dbReference type="EMBL" id="KAH3863672.1"/>
    </source>
</evidence>
<accession>A0A9D4REJ1</accession>
<feature type="compositionally biased region" description="Basic and acidic residues" evidence="1">
    <location>
        <begin position="1"/>
        <end position="27"/>
    </location>
</feature>
<dbReference type="Proteomes" id="UP000828390">
    <property type="component" value="Unassembled WGS sequence"/>
</dbReference>
<name>A0A9D4REJ1_DREPO</name>
<dbReference type="AlphaFoldDB" id="A0A9D4REJ1"/>
<proteinExistence type="predicted"/>
<evidence type="ECO:0000313" key="3">
    <source>
        <dbReference type="Proteomes" id="UP000828390"/>
    </source>
</evidence>
<keyword evidence="3" id="KW-1185">Reference proteome</keyword>
<dbReference type="EMBL" id="JAIWYP010000002">
    <property type="protein sequence ID" value="KAH3863672.1"/>
    <property type="molecule type" value="Genomic_DNA"/>
</dbReference>
<gene>
    <name evidence="2" type="ORF">DPMN_026661</name>
</gene>
<reference evidence="2" key="1">
    <citation type="journal article" date="2019" name="bioRxiv">
        <title>The Genome of the Zebra Mussel, Dreissena polymorpha: A Resource for Invasive Species Research.</title>
        <authorList>
            <person name="McCartney M.A."/>
            <person name="Auch B."/>
            <person name="Kono T."/>
            <person name="Mallez S."/>
            <person name="Zhang Y."/>
            <person name="Obille A."/>
            <person name="Becker A."/>
            <person name="Abrahante J.E."/>
            <person name="Garbe J."/>
            <person name="Badalamenti J.P."/>
            <person name="Herman A."/>
            <person name="Mangelson H."/>
            <person name="Liachko I."/>
            <person name="Sullivan S."/>
            <person name="Sone E.D."/>
            <person name="Koren S."/>
            <person name="Silverstein K.A.T."/>
            <person name="Beckman K.B."/>
            <person name="Gohl D.M."/>
        </authorList>
    </citation>
    <scope>NUCLEOTIDE SEQUENCE</scope>
    <source>
        <strain evidence="2">Duluth1</strain>
        <tissue evidence="2">Whole animal</tissue>
    </source>
</reference>
<organism evidence="2 3">
    <name type="scientific">Dreissena polymorpha</name>
    <name type="common">Zebra mussel</name>
    <name type="synonym">Mytilus polymorpha</name>
    <dbReference type="NCBI Taxonomy" id="45954"/>
    <lineage>
        <taxon>Eukaryota</taxon>
        <taxon>Metazoa</taxon>
        <taxon>Spiralia</taxon>
        <taxon>Lophotrochozoa</taxon>
        <taxon>Mollusca</taxon>
        <taxon>Bivalvia</taxon>
        <taxon>Autobranchia</taxon>
        <taxon>Heteroconchia</taxon>
        <taxon>Euheterodonta</taxon>
        <taxon>Imparidentia</taxon>
        <taxon>Neoheterodontei</taxon>
        <taxon>Myida</taxon>
        <taxon>Dreissenoidea</taxon>
        <taxon>Dreissenidae</taxon>
        <taxon>Dreissena</taxon>
    </lineage>
</organism>
<sequence length="89" mass="9953">MNGHTNERRDRRTKERTNERKKGRTDEGTNALTNEGTDGRTNKRTDEFPIQISTLGDRDLRSASTIGLICDCSSPWPGTDFVDLSHSGT</sequence>